<keyword evidence="1" id="KW-0472">Membrane</keyword>
<comment type="caution">
    <text evidence="2">The sequence shown here is derived from an EMBL/GenBank/DDBJ whole genome shotgun (WGS) entry which is preliminary data.</text>
</comment>
<name>A0A154LBW3_9PROT</name>
<dbReference type="EMBL" id="LPVY01000002">
    <property type="protein sequence ID" value="KZB69198.1"/>
    <property type="molecule type" value="Genomic_DNA"/>
</dbReference>
<dbReference type="RefSeq" id="WP_062948325.1">
    <property type="nucleotide sequence ID" value="NZ_LPVY01000002.1"/>
</dbReference>
<dbReference type="Proteomes" id="UP000076335">
    <property type="component" value="Unassembled WGS sequence"/>
</dbReference>
<feature type="transmembrane region" description="Helical" evidence="1">
    <location>
        <begin position="21"/>
        <end position="41"/>
    </location>
</feature>
<keyword evidence="1" id="KW-1133">Transmembrane helix</keyword>
<sequence length="162" mass="17266">MSENAIAMERTRPNIDLTDHAVTLVIVCLVGLVMNTVGPAIPLADGFVGMVVIYLITMVGLLLTRFAPFYLPSVAWISLVGILATLPWTPGSEWIVEQAKSVNFLALATPALAYAGFAIAKKEIEVAKHSGWKLALVACLVFLGTYAGSVLVAELILRLQGA</sequence>
<feature type="transmembrane region" description="Helical" evidence="1">
    <location>
        <begin position="132"/>
        <end position="157"/>
    </location>
</feature>
<feature type="transmembrane region" description="Helical" evidence="1">
    <location>
        <begin position="101"/>
        <end position="120"/>
    </location>
</feature>
<accession>A0A154LBW3</accession>
<evidence type="ECO:0000313" key="2">
    <source>
        <dbReference type="EMBL" id="KZB69198.1"/>
    </source>
</evidence>
<evidence type="ECO:0008006" key="4">
    <source>
        <dbReference type="Google" id="ProtNLM"/>
    </source>
</evidence>
<reference evidence="2 3" key="1">
    <citation type="submission" date="2015-12" db="EMBL/GenBank/DDBJ databases">
        <title>Genome sequence of Thalassospira lucentensis MCCC 1A02072.</title>
        <authorList>
            <person name="Lu L."/>
            <person name="Lai Q."/>
            <person name="Shao Z."/>
            <person name="Qian P."/>
        </authorList>
    </citation>
    <scope>NUCLEOTIDE SEQUENCE [LARGE SCALE GENOMIC DNA]</scope>
    <source>
        <strain evidence="2 3">MCCC 1A02072</strain>
    </source>
</reference>
<feature type="transmembrane region" description="Helical" evidence="1">
    <location>
        <begin position="69"/>
        <end position="89"/>
    </location>
</feature>
<proteinExistence type="predicted"/>
<feature type="transmembrane region" description="Helical" evidence="1">
    <location>
        <begin position="47"/>
        <end position="64"/>
    </location>
</feature>
<organism evidence="2 3">
    <name type="scientific">Thalassospira lucentensis</name>
    <dbReference type="NCBI Taxonomy" id="168935"/>
    <lineage>
        <taxon>Bacteria</taxon>
        <taxon>Pseudomonadati</taxon>
        <taxon>Pseudomonadota</taxon>
        <taxon>Alphaproteobacteria</taxon>
        <taxon>Rhodospirillales</taxon>
        <taxon>Thalassospiraceae</taxon>
        <taxon>Thalassospira</taxon>
    </lineage>
</organism>
<keyword evidence="1" id="KW-0812">Transmembrane</keyword>
<dbReference type="OrthoDB" id="6443879at2"/>
<evidence type="ECO:0000313" key="3">
    <source>
        <dbReference type="Proteomes" id="UP000076335"/>
    </source>
</evidence>
<gene>
    <name evidence="2" type="ORF">AUP42_09970</name>
</gene>
<evidence type="ECO:0000256" key="1">
    <source>
        <dbReference type="SAM" id="Phobius"/>
    </source>
</evidence>
<dbReference type="AlphaFoldDB" id="A0A154LBW3"/>
<protein>
    <recommendedName>
        <fullName evidence="4">DUF340 domain-containing protein</fullName>
    </recommendedName>
</protein>